<sequence>MPAPSWDDGATQEAGNSGGTVWGSGPQTGPTGMNDPSGDLSGDLSGENAAGEHGFDVGVKPELFPGFEPERQKIKDAGWVEGKAYNYEAYSEGPNTVRDWAGNARVYEWSGEEGDVGPESKDLELELFGDPEKRSGSGIDFSTLTEINVRQEGETRISPIENFDHAGLHPAMRRNVQLAGYNVPTPIQMYCIPAIVQGFDVMGIAQTGSGKTAAYLIPILNNLMGKAKKLAAPRPNPATYRHGFDPIARAEPLVVIVSPSRELGIQIFNEARKFCYRTMLRPLIDVMNRPMNLSFRRVRYMVLDEADEMLHDDWGEDLAKILSGGDSEDANINYMMFSATFPKPLRDLAKEYLANDHIHFRVGRAGSSHGNIQQVISYTDPANKRKAVVELLNSIPPGRTIIFVNRKQMADELDDLLYNLGLPCTSIHAGRTQMEREDAMRAFRSGECPILIATGVAARGIDVHNVNHVINYDLPSCDHGGIEEYVHRIGRTGRIGHRGLATSFYTDRDEPIASVLTRTLLETKQTIPDFLEQYVPEGEARENLKFEADSDYEGSQTGGGDENGGGDAWGDNGDTGNSGDAWGGNGDTGNAVDAGNAGNASNAWGSNDNTSIATGGNGNTNNSGNSAYGGKSGQDNNAWGGVNVGQGNSWGGGGGGTSEDGD</sequence>
<feature type="region of interest" description="Disordered" evidence="9">
    <location>
        <begin position="541"/>
        <end position="662"/>
    </location>
</feature>
<gene>
    <name evidence="13" type="ORF">CMQ_5588</name>
</gene>
<proteinExistence type="inferred from homology"/>
<evidence type="ECO:0000256" key="2">
    <source>
        <dbReference type="ARBA" id="ARBA00022741"/>
    </source>
</evidence>
<keyword evidence="5 8" id="KW-0067">ATP-binding</keyword>
<dbReference type="PANTHER" id="PTHR47958">
    <property type="entry name" value="ATP-DEPENDENT RNA HELICASE DBP3"/>
    <property type="match status" value="1"/>
</dbReference>
<dbReference type="PROSITE" id="PS51194">
    <property type="entry name" value="HELICASE_CTER"/>
    <property type="match status" value="1"/>
</dbReference>
<feature type="compositionally biased region" description="Gly residues" evidence="9">
    <location>
        <begin position="642"/>
        <end position="662"/>
    </location>
</feature>
<evidence type="ECO:0000256" key="8">
    <source>
        <dbReference type="RuleBase" id="RU000492"/>
    </source>
</evidence>
<accession>F0XTB6</accession>
<evidence type="ECO:0000259" key="10">
    <source>
        <dbReference type="PROSITE" id="PS51192"/>
    </source>
</evidence>
<evidence type="ECO:0000313" key="13">
    <source>
        <dbReference type="EMBL" id="EFW99167.1"/>
    </source>
</evidence>
<organism evidence="14">
    <name type="scientific">Grosmannia clavigera (strain kw1407 / UAMH 11150)</name>
    <name type="common">Blue stain fungus</name>
    <name type="synonym">Graphiocladiella clavigera</name>
    <dbReference type="NCBI Taxonomy" id="655863"/>
    <lineage>
        <taxon>Eukaryota</taxon>
        <taxon>Fungi</taxon>
        <taxon>Dikarya</taxon>
        <taxon>Ascomycota</taxon>
        <taxon>Pezizomycotina</taxon>
        <taxon>Sordariomycetes</taxon>
        <taxon>Sordariomycetidae</taxon>
        <taxon>Ophiostomatales</taxon>
        <taxon>Ophiostomataceae</taxon>
        <taxon>Leptographium</taxon>
    </lineage>
</organism>
<dbReference type="STRING" id="655863.F0XTB6"/>
<dbReference type="Proteomes" id="UP000007796">
    <property type="component" value="Unassembled WGS sequence"/>
</dbReference>
<dbReference type="Pfam" id="PF00271">
    <property type="entry name" value="Helicase_C"/>
    <property type="match status" value="1"/>
</dbReference>
<dbReference type="Pfam" id="PF00270">
    <property type="entry name" value="DEAD"/>
    <property type="match status" value="2"/>
</dbReference>
<dbReference type="OrthoDB" id="196131at2759"/>
<dbReference type="AlphaFoldDB" id="F0XTB6"/>
<feature type="short sequence motif" description="Q motif" evidence="7">
    <location>
        <begin position="161"/>
        <end position="189"/>
    </location>
</feature>
<dbReference type="InterPro" id="IPR000629">
    <property type="entry name" value="RNA-helicase_DEAD-box_CS"/>
</dbReference>
<evidence type="ECO:0000256" key="1">
    <source>
        <dbReference type="ARBA" id="ARBA00012552"/>
    </source>
</evidence>
<evidence type="ECO:0000256" key="5">
    <source>
        <dbReference type="ARBA" id="ARBA00022840"/>
    </source>
</evidence>
<evidence type="ECO:0000259" key="11">
    <source>
        <dbReference type="PROSITE" id="PS51194"/>
    </source>
</evidence>
<keyword evidence="2 8" id="KW-0547">Nucleotide-binding</keyword>
<dbReference type="PROSITE" id="PS00039">
    <property type="entry name" value="DEAD_ATP_HELICASE"/>
    <property type="match status" value="1"/>
</dbReference>
<dbReference type="GeneID" id="25978926"/>
<feature type="domain" description="DEAD-box RNA helicase Q" evidence="12">
    <location>
        <begin position="161"/>
        <end position="189"/>
    </location>
</feature>
<feature type="domain" description="Helicase ATP-binding" evidence="10">
    <location>
        <begin position="192"/>
        <end position="359"/>
    </location>
</feature>
<dbReference type="HOGENOM" id="CLU_003041_16_3_1"/>
<dbReference type="PROSITE" id="PS51195">
    <property type="entry name" value="Q_MOTIF"/>
    <property type="match status" value="1"/>
</dbReference>
<dbReference type="InterPro" id="IPR027417">
    <property type="entry name" value="P-loop_NTPase"/>
</dbReference>
<dbReference type="PROSITE" id="PS51192">
    <property type="entry name" value="HELICASE_ATP_BIND_1"/>
    <property type="match status" value="1"/>
</dbReference>
<evidence type="ECO:0000256" key="6">
    <source>
        <dbReference type="ARBA" id="ARBA00047984"/>
    </source>
</evidence>
<evidence type="ECO:0000256" key="7">
    <source>
        <dbReference type="PROSITE-ProRule" id="PRU00552"/>
    </source>
</evidence>
<keyword evidence="14" id="KW-1185">Reference proteome</keyword>
<evidence type="ECO:0000256" key="4">
    <source>
        <dbReference type="ARBA" id="ARBA00022806"/>
    </source>
</evidence>
<dbReference type="InterPro" id="IPR001650">
    <property type="entry name" value="Helicase_C-like"/>
</dbReference>
<dbReference type="EMBL" id="GL629997">
    <property type="protein sequence ID" value="EFW99167.1"/>
    <property type="molecule type" value="Genomic_DNA"/>
</dbReference>
<dbReference type="RefSeq" id="XP_014168650.1">
    <property type="nucleotide sequence ID" value="XM_014313175.1"/>
</dbReference>
<dbReference type="GO" id="GO:0003676">
    <property type="term" value="F:nucleic acid binding"/>
    <property type="evidence" value="ECO:0007669"/>
    <property type="project" value="InterPro"/>
</dbReference>
<dbReference type="EC" id="3.6.4.13" evidence="1"/>
<dbReference type="InterPro" id="IPR014001">
    <property type="entry name" value="Helicase_ATP-bd"/>
</dbReference>
<feature type="domain" description="Helicase C-terminal" evidence="11">
    <location>
        <begin position="387"/>
        <end position="535"/>
    </location>
</feature>
<dbReference type="SMART" id="SM00487">
    <property type="entry name" value="DEXDc"/>
    <property type="match status" value="1"/>
</dbReference>
<dbReference type="SUPFAM" id="SSF52540">
    <property type="entry name" value="P-loop containing nucleoside triphosphate hydrolases"/>
    <property type="match status" value="1"/>
</dbReference>
<feature type="region of interest" description="Disordered" evidence="9">
    <location>
        <begin position="1"/>
        <end position="64"/>
    </location>
</feature>
<dbReference type="InterPro" id="IPR014014">
    <property type="entry name" value="RNA_helicase_DEAD_Q_motif"/>
</dbReference>
<dbReference type="GO" id="GO:0005524">
    <property type="term" value="F:ATP binding"/>
    <property type="evidence" value="ECO:0007669"/>
    <property type="project" value="UniProtKB-KW"/>
</dbReference>
<comment type="similarity">
    <text evidence="8">Belongs to the DEAD box helicase family.</text>
</comment>
<protein>
    <recommendedName>
        <fullName evidence="1">RNA helicase</fullName>
        <ecNumber evidence="1">3.6.4.13</ecNumber>
    </recommendedName>
</protein>
<feature type="compositionally biased region" description="Low complexity" evidence="9">
    <location>
        <begin position="588"/>
        <end position="629"/>
    </location>
</feature>
<keyword evidence="4 8" id="KW-0347">Helicase</keyword>
<dbReference type="InParanoid" id="F0XTB6"/>
<evidence type="ECO:0000256" key="3">
    <source>
        <dbReference type="ARBA" id="ARBA00022801"/>
    </source>
</evidence>
<dbReference type="CDD" id="cd18787">
    <property type="entry name" value="SF2_C_DEAD"/>
    <property type="match status" value="1"/>
</dbReference>
<name>F0XTB6_GROCL</name>
<evidence type="ECO:0000259" key="12">
    <source>
        <dbReference type="PROSITE" id="PS51195"/>
    </source>
</evidence>
<evidence type="ECO:0000313" key="14">
    <source>
        <dbReference type="Proteomes" id="UP000007796"/>
    </source>
</evidence>
<comment type="catalytic activity">
    <reaction evidence="6">
        <text>ATP + H2O = ADP + phosphate + H(+)</text>
        <dbReference type="Rhea" id="RHEA:13065"/>
        <dbReference type="ChEBI" id="CHEBI:15377"/>
        <dbReference type="ChEBI" id="CHEBI:15378"/>
        <dbReference type="ChEBI" id="CHEBI:30616"/>
        <dbReference type="ChEBI" id="CHEBI:43474"/>
        <dbReference type="ChEBI" id="CHEBI:456216"/>
        <dbReference type="EC" id="3.6.4.13"/>
    </reaction>
</comment>
<reference evidence="13 14" key="1">
    <citation type="journal article" date="2011" name="Proc. Natl. Acad. Sci. U.S.A.">
        <title>Genome and transcriptome analyses of the mountain pine beetle-fungal symbiont Grosmannia clavigera, a lodgepole pine pathogen.</title>
        <authorList>
            <person name="DiGuistini S."/>
            <person name="Wang Y."/>
            <person name="Liao N.Y."/>
            <person name="Taylor G."/>
            <person name="Tanguay P."/>
            <person name="Feau N."/>
            <person name="Henrissat B."/>
            <person name="Chan S.K."/>
            <person name="Hesse-Orce U."/>
            <person name="Alamouti S.M."/>
            <person name="Tsui C.K.M."/>
            <person name="Docking R.T."/>
            <person name="Levasseur A."/>
            <person name="Haridas S."/>
            <person name="Robertson G."/>
            <person name="Birol I."/>
            <person name="Holt R.A."/>
            <person name="Marra M.A."/>
            <person name="Hamelin R.C."/>
            <person name="Hirst M."/>
            <person name="Jones S.J.M."/>
            <person name="Bohlmann J."/>
            <person name="Breuil C."/>
        </authorList>
    </citation>
    <scope>NUCLEOTIDE SEQUENCE [LARGE SCALE GENOMIC DNA]</scope>
    <source>
        <strain evidence="14">kw1407 / UAMH 11150</strain>
    </source>
</reference>
<dbReference type="Gene3D" id="3.40.50.300">
    <property type="entry name" value="P-loop containing nucleotide triphosphate hydrolases"/>
    <property type="match status" value="3"/>
</dbReference>
<dbReference type="eggNOG" id="KOG0335">
    <property type="taxonomic scope" value="Eukaryota"/>
</dbReference>
<feature type="compositionally biased region" description="Gly residues" evidence="9">
    <location>
        <begin position="556"/>
        <end position="568"/>
    </location>
</feature>
<dbReference type="GO" id="GO:0003724">
    <property type="term" value="F:RNA helicase activity"/>
    <property type="evidence" value="ECO:0007669"/>
    <property type="project" value="UniProtKB-EC"/>
</dbReference>
<dbReference type="InterPro" id="IPR011545">
    <property type="entry name" value="DEAD/DEAH_box_helicase_dom"/>
</dbReference>
<keyword evidence="3 8" id="KW-0378">Hydrolase</keyword>
<dbReference type="GO" id="GO:0016787">
    <property type="term" value="F:hydrolase activity"/>
    <property type="evidence" value="ECO:0007669"/>
    <property type="project" value="UniProtKB-KW"/>
</dbReference>
<dbReference type="SMART" id="SM00490">
    <property type="entry name" value="HELICc"/>
    <property type="match status" value="1"/>
</dbReference>
<evidence type="ECO:0000256" key="9">
    <source>
        <dbReference type="SAM" id="MobiDB-lite"/>
    </source>
</evidence>